<sequence>MVMKRVGVALATLALLSSCGIFRGDGKKSKTPVLGERVPVLTAEAGAEVDATIAELPVVVPAAAPNAAWAQPGGNAEKSMGHVALGATLARAWTAKIDGGGPKARLGAAPVIADGKLFVVDTQAQLHAFDAKTGARLWQSAVGSVSEDSKRAKGDSRALYGGGVSYDDGKVYATNGLGDAVAFTAADGKQLWKVRPGGPLRGAPTVSDGNVYVVSADNQLFALSATDGSTVWNAAGTLEVAGVFGVAAPASGAQTVVAGFSSGELTAYRYENGRAVWQDALSRTSISTAVASLSDIDASPVIDQGRVYAVGQGGRMVAMELVTGQRVWELNIAGISTPWVAGDWLFVVTDDARLLCIQRTTGRVRWSAQLRHFRNQKKKTGPITWIGPVLAGDRLLVASSRGELVSVGVADGKVGDAVDVGDSVALPLVVADNMLYVLTNDGQITAWR</sequence>
<dbReference type="PANTHER" id="PTHR34512:SF30">
    <property type="entry name" value="OUTER MEMBRANE PROTEIN ASSEMBLY FACTOR BAMB"/>
    <property type="match status" value="1"/>
</dbReference>
<keyword evidence="1" id="KW-0732">Signal</keyword>
<name>A0A1I6LMA8_9SPHN</name>
<dbReference type="STRING" id="1166337.SAMN05192580_2926"/>
<feature type="signal peptide" evidence="1">
    <location>
        <begin position="1"/>
        <end position="23"/>
    </location>
</feature>
<dbReference type="AlphaFoldDB" id="A0A1I6LMA8"/>
<organism evidence="3 4">
    <name type="scientific">Sphingomonas jatrophae</name>
    <dbReference type="NCBI Taxonomy" id="1166337"/>
    <lineage>
        <taxon>Bacteria</taxon>
        <taxon>Pseudomonadati</taxon>
        <taxon>Pseudomonadota</taxon>
        <taxon>Alphaproteobacteria</taxon>
        <taxon>Sphingomonadales</taxon>
        <taxon>Sphingomonadaceae</taxon>
        <taxon>Sphingomonas</taxon>
    </lineage>
</organism>
<protein>
    <submittedName>
        <fullName evidence="3">PQQ-like domain-containing protein</fullName>
    </submittedName>
</protein>
<dbReference type="InterPro" id="IPR011047">
    <property type="entry name" value="Quinoprotein_ADH-like_sf"/>
</dbReference>
<evidence type="ECO:0000313" key="4">
    <source>
        <dbReference type="Proteomes" id="UP000198824"/>
    </source>
</evidence>
<dbReference type="EMBL" id="FOZG01000002">
    <property type="protein sequence ID" value="SFS04372.1"/>
    <property type="molecule type" value="Genomic_DNA"/>
</dbReference>
<dbReference type="Gene3D" id="2.130.10.10">
    <property type="entry name" value="YVTN repeat-like/Quinoprotein amine dehydrogenase"/>
    <property type="match status" value="1"/>
</dbReference>
<feature type="domain" description="Pyrrolo-quinoline quinone repeat" evidence="2">
    <location>
        <begin position="128"/>
        <end position="367"/>
    </location>
</feature>
<dbReference type="InterPro" id="IPR002372">
    <property type="entry name" value="PQQ_rpt_dom"/>
</dbReference>
<feature type="domain" description="Pyrrolo-quinoline quinone repeat" evidence="2">
    <location>
        <begin position="383"/>
        <end position="446"/>
    </location>
</feature>
<proteinExistence type="predicted"/>
<feature type="chain" id="PRO_5011659482" evidence="1">
    <location>
        <begin position="24"/>
        <end position="448"/>
    </location>
</feature>
<evidence type="ECO:0000256" key="1">
    <source>
        <dbReference type="SAM" id="SignalP"/>
    </source>
</evidence>
<dbReference type="PROSITE" id="PS51257">
    <property type="entry name" value="PROKAR_LIPOPROTEIN"/>
    <property type="match status" value="1"/>
</dbReference>
<keyword evidence="4" id="KW-1185">Reference proteome</keyword>
<dbReference type="PANTHER" id="PTHR34512">
    <property type="entry name" value="CELL SURFACE PROTEIN"/>
    <property type="match status" value="1"/>
</dbReference>
<dbReference type="SMART" id="SM00564">
    <property type="entry name" value="PQQ"/>
    <property type="match status" value="7"/>
</dbReference>
<evidence type="ECO:0000313" key="3">
    <source>
        <dbReference type="EMBL" id="SFS04372.1"/>
    </source>
</evidence>
<evidence type="ECO:0000259" key="2">
    <source>
        <dbReference type="Pfam" id="PF13360"/>
    </source>
</evidence>
<dbReference type="InterPro" id="IPR015943">
    <property type="entry name" value="WD40/YVTN_repeat-like_dom_sf"/>
</dbReference>
<reference evidence="3 4" key="1">
    <citation type="submission" date="2016-10" db="EMBL/GenBank/DDBJ databases">
        <authorList>
            <person name="de Groot N.N."/>
        </authorList>
    </citation>
    <scope>NUCLEOTIDE SEQUENCE [LARGE SCALE GENOMIC DNA]</scope>
    <source>
        <strain evidence="3 4">S5-249</strain>
    </source>
</reference>
<accession>A0A1I6LMA8</accession>
<dbReference type="SUPFAM" id="SSF50998">
    <property type="entry name" value="Quinoprotein alcohol dehydrogenase-like"/>
    <property type="match status" value="1"/>
</dbReference>
<dbReference type="Pfam" id="PF13360">
    <property type="entry name" value="PQQ_2"/>
    <property type="match status" value="2"/>
</dbReference>
<gene>
    <name evidence="3" type="ORF">SAMN05192580_2926</name>
</gene>
<dbReference type="Proteomes" id="UP000198824">
    <property type="component" value="Unassembled WGS sequence"/>
</dbReference>
<dbReference type="InterPro" id="IPR018391">
    <property type="entry name" value="PQQ_b-propeller_rpt"/>
</dbReference>